<evidence type="ECO:0000313" key="1">
    <source>
        <dbReference type="EMBL" id="BDT62433.1"/>
    </source>
</evidence>
<dbReference type="EMBL" id="LC738875">
    <property type="protein sequence ID" value="BDT62433.1"/>
    <property type="molecule type" value="Genomic_DNA"/>
</dbReference>
<accession>A0A9C7BMP3</accession>
<proteinExistence type="predicted"/>
<organism evidence="1">
    <name type="scientific">Melicertus latisulcatus pemonivirus</name>
    <dbReference type="NCBI Taxonomy" id="2984278"/>
    <lineage>
        <taxon>Viruses</taxon>
        <taxon>Viruses incertae sedis</taxon>
        <taxon>Naldaviricetes</taxon>
        <taxon>Nimaviridae</taxon>
    </lineage>
</organism>
<protein>
    <submittedName>
        <fullName evidence="1">Uncharacterized protein</fullName>
    </submittedName>
</protein>
<reference evidence="1" key="1">
    <citation type="submission" date="2022-10" db="EMBL/GenBank/DDBJ databases">
        <title>Genome sequences of endogenous nimaviruses in decapod crustaceans.</title>
        <authorList>
            <person name="Kawato S."/>
            <person name="Nozaki R."/>
            <person name="Kondo H."/>
            <person name="Hirono I."/>
        </authorList>
    </citation>
    <scope>NUCLEOTIDE SEQUENCE</scope>
    <source>
        <strain evidence="1">Okinawa2016</strain>
    </source>
</reference>
<sequence>MVESLKGGGSSSREGVGGSLPIIVSGVLMVRSIRTLGDMNPALGAFDTVVDTGVLVCTVMDTGVLVCGPGEGDGGTVAVGAPFPTMNVCRCLTLKLCAFVIGAWGVTTNVWGPVEGAWGLVWSSGSNVRLPDMVGWGALLASSKLPVTAKEIVALYLLDASAVVAGAVTLDGAGVGDAEAIGLRNGGSFFDEVVVFEGDAVSPVLP</sequence>
<name>A0A9C7BMP3_9VIRU</name>